<dbReference type="Gene3D" id="1.20.144.10">
    <property type="entry name" value="Phosphatidic acid phosphatase type 2/haloperoxidase"/>
    <property type="match status" value="1"/>
</dbReference>
<dbReference type="AlphaFoldDB" id="C5L6Y1"/>
<dbReference type="SUPFAM" id="SSF48317">
    <property type="entry name" value="Acid phosphatase/Vanadium-dependent haloperoxidase"/>
    <property type="match status" value="1"/>
</dbReference>
<keyword evidence="3" id="KW-1185">Reference proteome</keyword>
<dbReference type="GO" id="GO:0042392">
    <property type="term" value="F:sphingosine-1-phosphate phosphatase activity"/>
    <property type="evidence" value="ECO:0007669"/>
    <property type="project" value="TreeGrafter"/>
</dbReference>
<reference evidence="2 3" key="1">
    <citation type="submission" date="2008-07" db="EMBL/GenBank/DDBJ databases">
        <authorList>
            <person name="El-Sayed N."/>
            <person name="Caler E."/>
            <person name="Inman J."/>
            <person name="Amedeo P."/>
            <person name="Hass B."/>
            <person name="Wortman J."/>
        </authorList>
    </citation>
    <scope>NUCLEOTIDE SEQUENCE [LARGE SCALE GENOMIC DNA]</scope>
    <source>
        <strain evidence="3">ATCC 50983 / TXsc</strain>
    </source>
</reference>
<dbReference type="InterPro" id="IPR036938">
    <property type="entry name" value="PAP2/HPO_sf"/>
</dbReference>
<evidence type="ECO:0000313" key="3">
    <source>
        <dbReference type="Proteomes" id="UP000007800"/>
    </source>
</evidence>
<accession>C5L6Y1</accession>
<keyword evidence="1" id="KW-1133">Transmembrane helix</keyword>
<dbReference type="RefSeq" id="XP_002775427.1">
    <property type="nucleotide sequence ID" value="XM_002775381.1"/>
</dbReference>
<name>C5L6Y1_PERM5</name>
<evidence type="ECO:0000256" key="1">
    <source>
        <dbReference type="SAM" id="Phobius"/>
    </source>
</evidence>
<dbReference type="PANTHER" id="PTHR14969">
    <property type="entry name" value="SPHINGOSINE-1-PHOSPHATE PHOSPHOHYDROLASE"/>
    <property type="match status" value="1"/>
</dbReference>
<dbReference type="EMBL" id="GG679899">
    <property type="protein sequence ID" value="EER07243.1"/>
    <property type="molecule type" value="Genomic_DNA"/>
</dbReference>
<dbReference type="InParanoid" id="C5L6Y1"/>
<feature type="transmembrane region" description="Helical" evidence="1">
    <location>
        <begin position="41"/>
        <end position="60"/>
    </location>
</feature>
<evidence type="ECO:0008006" key="4">
    <source>
        <dbReference type="Google" id="ProtNLM"/>
    </source>
</evidence>
<dbReference type="Proteomes" id="UP000007800">
    <property type="component" value="Unassembled WGS sequence"/>
</dbReference>
<feature type="transmembrane region" description="Helical" evidence="1">
    <location>
        <begin position="163"/>
        <end position="181"/>
    </location>
</feature>
<dbReference type="OrthoDB" id="302705at2759"/>
<feature type="transmembrane region" description="Helical" evidence="1">
    <location>
        <begin position="67"/>
        <end position="84"/>
    </location>
</feature>
<sequence>MSSACHPIWYVNSDSVCPFGHHLVGDITAPFNPNFFEGISIVYGYLEYVVEVLLILIMLWRRGSREYSLVFFIIVIFILSELGWKRVVRQPRPVGSCNITCGMPSSHAVRAVGIWLTIMLDHIYRAYCPEQGYSVTRSWLEKIRSFVRDGHFLATSQSISQDHLAVVISFWSLVLLPVPLSRVILRDHTAEQVFMGGIIGVVEAMVWYLITLFARIKTERFVGVRAWKGIFIHNWPAPRCYLSKATEAVEPECRDVGSCVDLNEPPAP</sequence>
<evidence type="ECO:0000313" key="2">
    <source>
        <dbReference type="EMBL" id="EER07243.1"/>
    </source>
</evidence>
<gene>
    <name evidence="2" type="ORF">Pmar_PMAR020402</name>
</gene>
<protein>
    <recommendedName>
        <fullName evidence="4">Dolichyldiphosphatase</fullName>
    </recommendedName>
</protein>
<proteinExistence type="predicted"/>
<dbReference type="OMA" id="GWKRIVE"/>
<organism evidence="3">
    <name type="scientific">Perkinsus marinus (strain ATCC 50983 / TXsc)</name>
    <dbReference type="NCBI Taxonomy" id="423536"/>
    <lineage>
        <taxon>Eukaryota</taxon>
        <taxon>Sar</taxon>
        <taxon>Alveolata</taxon>
        <taxon>Perkinsozoa</taxon>
        <taxon>Perkinsea</taxon>
        <taxon>Perkinsida</taxon>
        <taxon>Perkinsidae</taxon>
        <taxon>Perkinsus</taxon>
    </lineage>
</organism>
<keyword evidence="1" id="KW-0472">Membrane</keyword>
<keyword evidence="1" id="KW-0812">Transmembrane</keyword>
<dbReference type="GeneID" id="9060012"/>
<feature type="transmembrane region" description="Helical" evidence="1">
    <location>
        <begin position="193"/>
        <end position="214"/>
    </location>
</feature>
<dbReference type="PANTHER" id="PTHR14969:SF13">
    <property type="entry name" value="AT30094P"/>
    <property type="match status" value="1"/>
</dbReference>